<proteinExistence type="predicted"/>
<name>A0A2M7FY35_9BACT</name>
<dbReference type="AlphaFoldDB" id="A0A2M7FY35"/>
<evidence type="ECO:0000256" key="1">
    <source>
        <dbReference type="SAM" id="Coils"/>
    </source>
</evidence>
<sequence>MLSFLLALCLLLVMGSLILTLSSSARVDTLNKQNELLRREMEHLRKEYHQLAEQVQLIEGGSVSVLKQSASDISAAGALLQADELKLLSAREKMELVKQEAYRLQGLVEAYALQNSGEFPQTLDDLKRFVQRKGSQDWYLNPYTTQKNLLISEDSCLDITHDAVDEGLLEHAGKLLYQAHFDEEEHISNYTIAVFDELGVLLRREDGSLFTLSHKA</sequence>
<evidence type="ECO:0000313" key="3">
    <source>
        <dbReference type="Proteomes" id="UP000231019"/>
    </source>
</evidence>
<protein>
    <submittedName>
        <fullName evidence="2">Uncharacterized protein</fullName>
    </submittedName>
</protein>
<dbReference type="EMBL" id="PFFQ01000065">
    <property type="protein sequence ID" value="PIW14029.1"/>
    <property type="molecule type" value="Genomic_DNA"/>
</dbReference>
<organism evidence="2 3">
    <name type="scientific">bacterium (Candidatus Blackallbacteria) CG17_big_fil_post_rev_8_21_14_2_50_48_46</name>
    <dbReference type="NCBI Taxonomy" id="2014261"/>
    <lineage>
        <taxon>Bacteria</taxon>
        <taxon>Candidatus Blackallbacteria</taxon>
    </lineage>
</organism>
<comment type="caution">
    <text evidence="2">The sequence shown here is derived from an EMBL/GenBank/DDBJ whole genome shotgun (WGS) entry which is preliminary data.</text>
</comment>
<keyword evidence="1" id="KW-0175">Coiled coil</keyword>
<evidence type="ECO:0000313" key="2">
    <source>
        <dbReference type="EMBL" id="PIW14029.1"/>
    </source>
</evidence>
<accession>A0A2M7FY35</accession>
<feature type="coiled-coil region" evidence="1">
    <location>
        <begin position="27"/>
        <end position="54"/>
    </location>
</feature>
<reference evidence="2 3" key="1">
    <citation type="submission" date="2017-09" db="EMBL/GenBank/DDBJ databases">
        <title>Depth-based differentiation of microbial function through sediment-hosted aquifers and enrichment of novel symbionts in the deep terrestrial subsurface.</title>
        <authorList>
            <person name="Probst A.J."/>
            <person name="Ladd B."/>
            <person name="Jarett J.K."/>
            <person name="Geller-Mcgrath D.E."/>
            <person name="Sieber C.M."/>
            <person name="Emerson J.B."/>
            <person name="Anantharaman K."/>
            <person name="Thomas B.C."/>
            <person name="Malmstrom R."/>
            <person name="Stieglmeier M."/>
            <person name="Klingl A."/>
            <person name="Woyke T."/>
            <person name="Ryan C.M."/>
            <person name="Banfield J.F."/>
        </authorList>
    </citation>
    <scope>NUCLEOTIDE SEQUENCE [LARGE SCALE GENOMIC DNA]</scope>
    <source>
        <strain evidence="2">CG17_big_fil_post_rev_8_21_14_2_50_48_46</strain>
    </source>
</reference>
<dbReference type="Proteomes" id="UP000231019">
    <property type="component" value="Unassembled WGS sequence"/>
</dbReference>
<gene>
    <name evidence="2" type="ORF">COW36_23635</name>
</gene>